<accession>A0A6S7LUZ6</accession>
<keyword evidence="2" id="KW-1185">Reference proteome</keyword>
<dbReference type="Gene3D" id="3.40.1310.20">
    <property type="match status" value="1"/>
</dbReference>
<reference evidence="1" key="1">
    <citation type="submission" date="2020-04" db="EMBL/GenBank/DDBJ databases">
        <authorList>
            <person name="Alioto T."/>
            <person name="Alioto T."/>
            <person name="Gomez Garrido J."/>
        </authorList>
    </citation>
    <scope>NUCLEOTIDE SEQUENCE</scope>
    <source>
        <strain evidence="1">A484AB</strain>
    </source>
</reference>
<sequence length="235" mass="27034">MDEIDKSKPRRSYLVTYSQADLQKFPTRESFGEAVAAAFTSKRSKVIPLHWACCLEKHENGGYHYHLALKLSGTKRWLEAKKSIEAEHGIAVNFSDHDGYYTAYRYISKSDDMVLHSTGHPNLDEIGSPRTKRCQQTYRKRRCEKKSNVADTEAATTSKRRKKLSNLEVVEFIVEHEIKSETELLDVANEQSEEGKKDLTDFVLSRNSKGLHDLIEQTWKMKTASATLQRKKLHE</sequence>
<name>A0A6S7LUZ6_PARCT</name>
<proteinExistence type="predicted"/>
<dbReference type="EMBL" id="CACRXK020036874">
    <property type="protein sequence ID" value="CAB4044923.1"/>
    <property type="molecule type" value="Genomic_DNA"/>
</dbReference>
<evidence type="ECO:0000313" key="1">
    <source>
        <dbReference type="EMBL" id="CAB4044923.1"/>
    </source>
</evidence>
<dbReference type="Proteomes" id="UP001152795">
    <property type="component" value="Unassembled WGS sequence"/>
</dbReference>
<dbReference type="AlphaFoldDB" id="A0A6S7LUZ6"/>
<dbReference type="OrthoDB" id="5957838at2759"/>
<comment type="caution">
    <text evidence="1">The sequence shown here is derived from an EMBL/GenBank/DDBJ whole genome shotgun (WGS) entry which is preliminary data.</text>
</comment>
<organism evidence="1 2">
    <name type="scientific">Paramuricea clavata</name>
    <name type="common">Red gorgonian</name>
    <name type="synonym">Violescent sea-whip</name>
    <dbReference type="NCBI Taxonomy" id="317549"/>
    <lineage>
        <taxon>Eukaryota</taxon>
        <taxon>Metazoa</taxon>
        <taxon>Cnidaria</taxon>
        <taxon>Anthozoa</taxon>
        <taxon>Octocorallia</taxon>
        <taxon>Malacalcyonacea</taxon>
        <taxon>Plexauridae</taxon>
        <taxon>Paramuricea</taxon>
    </lineage>
</organism>
<evidence type="ECO:0000313" key="2">
    <source>
        <dbReference type="Proteomes" id="UP001152795"/>
    </source>
</evidence>
<protein>
    <submittedName>
        <fullName evidence="1">Uncharacterized protein</fullName>
    </submittedName>
</protein>
<gene>
    <name evidence="1" type="ORF">PACLA_8A081230</name>
</gene>